<protein>
    <submittedName>
        <fullName evidence="1">Uncharacterized protein</fullName>
    </submittedName>
</protein>
<dbReference type="AlphaFoldDB" id="A0AA39P4U4"/>
<keyword evidence="2" id="KW-1185">Reference proteome</keyword>
<proteinExistence type="predicted"/>
<dbReference type="EMBL" id="JAUEPR010000016">
    <property type="protein sequence ID" value="KAK0477618.1"/>
    <property type="molecule type" value="Genomic_DNA"/>
</dbReference>
<evidence type="ECO:0000313" key="1">
    <source>
        <dbReference type="EMBL" id="KAK0477618.1"/>
    </source>
</evidence>
<name>A0AA39P4U4_9AGAR</name>
<reference evidence="1" key="1">
    <citation type="submission" date="2023-06" db="EMBL/GenBank/DDBJ databases">
        <authorList>
            <consortium name="Lawrence Berkeley National Laboratory"/>
            <person name="Ahrendt S."/>
            <person name="Sahu N."/>
            <person name="Indic B."/>
            <person name="Wong-Bajracharya J."/>
            <person name="Merenyi Z."/>
            <person name="Ke H.-M."/>
            <person name="Monk M."/>
            <person name="Kocsube S."/>
            <person name="Drula E."/>
            <person name="Lipzen A."/>
            <person name="Balint B."/>
            <person name="Henrissat B."/>
            <person name="Andreopoulos B."/>
            <person name="Martin F.M."/>
            <person name="Harder C.B."/>
            <person name="Rigling D."/>
            <person name="Ford K.L."/>
            <person name="Foster G.D."/>
            <person name="Pangilinan J."/>
            <person name="Papanicolaou A."/>
            <person name="Barry K."/>
            <person name="LaButti K."/>
            <person name="Viragh M."/>
            <person name="Koriabine M."/>
            <person name="Yan M."/>
            <person name="Riley R."/>
            <person name="Champramary S."/>
            <person name="Plett K.L."/>
            <person name="Tsai I.J."/>
            <person name="Slot J."/>
            <person name="Sipos G."/>
            <person name="Plett J."/>
            <person name="Nagy L.G."/>
            <person name="Grigoriev I.V."/>
        </authorList>
    </citation>
    <scope>NUCLEOTIDE SEQUENCE</scope>
    <source>
        <strain evidence="1">ICMP 16352</strain>
    </source>
</reference>
<accession>A0AA39P4U4</accession>
<organism evidence="1 2">
    <name type="scientific">Armillaria novae-zelandiae</name>
    <dbReference type="NCBI Taxonomy" id="153914"/>
    <lineage>
        <taxon>Eukaryota</taxon>
        <taxon>Fungi</taxon>
        <taxon>Dikarya</taxon>
        <taxon>Basidiomycota</taxon>
        <taxon>Agaricomycotina</taxon>
        <taxon>Agaricomycetes</taxon>
        <taxon>Agaricomycetidae</taxon>
        <taxon>Agaricales</taxon>
        <taxon>Marasmiineae</taxon>
        <taxon>Physalacriaceae</taxon>
        <taxon>Armillaria</taxon>
    </lineage>
</organism>
<evidence type="ECO:0000313" key="2">
    <source>
        <dbReference type="Proteomes" id="UP001175227"/>
    </source>
</evidence>
<dbReference type="Proteomes" id="UP001175227">
    <property type="component" value="Unassembled WGS sequence"/>
</dbReference>
<sequence length="84" mass="9387">MVVIVKVIGRSSIFIYAPWLFVVVLDRHGARLVDRTGHRTSPRLAAVVVVVVLGPSTRICQYAHSPRVIQRVPYSGTGWTIIYD</sequence>
<comment type="caution">
    <text evidence="1">The sequence shown here is derived from an EMBL/GenBank/DDBJ whole genome shotgun (WGS) entry which is preliminary data.</text>
</comment>
<gene>
    <name evidence="1" type="ORF">IW261DRAFT_1485508</name>
</gene>
<feature type="non-terminal residue" evidence="1">
    <location>
        <position position="1"/>
    </location>
</feature>